<dbReference type="PROSITE" id="PS51186">
    <property type="entry name" value="GNAT"/>
    <property type="match status" value="1"/>
</dbReference>
<dbReference type="OrthoDB" id="9805924at2"/>
<dbReference type="Gene3D" id="3.40.630.30">
    <property type="match status" value="1"/>
</dbReference>
<organism evidence="2 3">
    <name type="scientific">Palleronia sediminis</name>
    <dbReference type="NCBI Taxonomy" id="2547833"/>
    <lineage>
        <taxon>Bacteria</taxon>
        <taxon>Pseudomonadati</taxon>
        <taxon>Pseudomonadota</taxon>
        <taxon>Alphaproteobacteria</taxon>
        <taxon>Rhodobacterales</taxon>
        <taxon>Roseobacteraceae</taxon>
        <taxon>Palleronia</taxon>
    </lineage>
</organism>
<keyword evidence="3" id="KW-1185">Reference proteome</keyword>
<dbReference type="GO" id="GO:0016747">
    <property type="term" value="F:acyltransferase activity, transferring groups other than amino-acyl groups"/>
    <property type="evidence" value="ECO:0007669"/>
    <property type="project" value="InterPro"/>
</dbReference>
<feature type="domain" description="N-acetyltransferase" evidence="1">
    <location>
        <begin position="3"/>
        <end position="146"/>
    </location>
</feature>
<gene>
    <name evidence="2" type="ORF">E2L08_09720</name>
</gene>
<dbReference type="RefSeq" id="WP_133396876.1">
    <property type="nucleotide sequence ID" value="NZ_SNAA01000009.1"/>
</dbReference>
<evidence type="ECO:0000313" key="3">
    <source>
        <dbReference type="Proteomes" id="UP000295701"/>
    </source>
</evidence>
<dbReference type="InterPro" id="IPR016181">
    <property type="entry name" value="Acyl_CoA_acyltransferase"/>
</dbReference>
<name>A0A4R6A9R4_9RHOB</name>
<dbReference type="InterPro" id="IPR000182">
    <property type="entry name" value="GNAT_dom"/>
</dbReference>
<keyword evidence="2" id="KW-0808">Transferase</keyword>
<dbReference type="Pfam" id="PF00583">
    <property type="entry name" value="Acetyltransf_1"/>
    <property type="match status" value="1"/>
</dbReference>
<evidence type="ECO:0000259" key="1">
    <source>
        <dbReference type="PROSITE" id="PS51186"/>
    </source>
</evidence>
<comment type="caution">
    <text evidence="2">The sequence shown here is derived from an EMBL/GenBank/DDBJ whole genome shotgun (WGS) entry which is preliminary data.</text>
</comment>
<accession>A0A4R6A9R4</accession>
<reference evidence="2 3" key="1">
    <citation type="submission" date="2019-03" db="EMBL/GenBank/DDBJ databases">
        <title>Primorskyibacter sp. SS33 isolated from sediments.</title>
        <authorList>
            <person name="Xunke S."/>
        </authorList>
    </citation>
    <scope>NUCLEOTIDE SEQUENCE [LARGE SCALE GENOMIC DNA]</scope>
    <source>
        <strain evidence="2 3">SS33</strain>
    </source>
</reference>
<dbReference type="Proteomes" id="UP000295701">
    <property type="component" value="Unassembled WGS sequence"/>
</dbReference>
<dbReference type="SUPFAM" id="SSF55729">
    <property type="entry name" value="Acyl-CoA N-acyltransferases (Nat)"/>
    <property type="match status" value="1"/>
</dbReference>
<proteinExistence type="predicted"/>
<sequence length="146" mass="15391">MSAKLRIAGPADAERVLRLVQACHDEMGLAPDPARRDRAVADLLGGEMPGALYLIGPPASPVGYLALSFGHSLSAGGTGATLEEIYLRPPVRGRGMARDALTALATMLRANGVHSLHAASTDPLPSLFRRLRFAPAARPALYTLKL</sequence>
<dbReference type="AlphaFoldDB" id="A0A4R6A9R4"/>
<protein>
    <submittedName>
        <fullName evidence="2">GNAT family N-acetyltransferase</fullName>
    </submittedName>
</protein>
<evidence type="ECO:0000313" key="2">
    <source>
        <dbReference type="EMBL" id="TDL79572.1"/>
    </source>
</evidence>
<dbReference type="EMBL" id="SNAA01000009">
    <property type="protein sequence ID" value="TDL79572.1"/>
    <property type="molecule type" value="Genomic_DNA"/>
</dbReference>